<dbReference type="AlphaFoldDB" id="A0A0K1Q859"/>
<protein>
    <submittedName>
        <fullName evidence="1">Uncharacterized protein</fullName>
    </submittedName>
</protein>
<reference evidence="1 2" key="1">
    <citation type="submission" date="2015-08" db="EMBL/GenBank/DDBJ databases">
        <authorList>
            <person name="Babu N.S."/>
            <person name="Beckwith C.J."/>
            <person name="Beseler K.G."/>
            <person name="Brison A."/>
            <person name="Carone J.V."/>
            <person name="Caskin T.P."/>
            <person name="Diamond M."/>
            <person name="Durham M.E."/>
            <person name="Foxe J.M."/>
            <person name="Go M."/>
            <person name="Henderson B.A."/>
            <person name="Jones I.B."/>
            <person name="McGettigan J.A."/>
            <person name="Micheletti S.J."/>
            <person name="Nasrallah M.E."/>
            <person name="Ortiz D."/>
            <person name="Piller C.R."/>
            <person name="Privatt S.R."/>
            <person name="Schneider S.L."/>
            <person name="Sharp S."/>
            <person name="Smith T.C."/>
            <person name="Stanton J.D."/>
            <person name="Ullery H.E."/>
            <person name="Wilson R.J."/>
            <person name="Serrano M.G."/>
            <person name="Buck G."/>
            <person name="Lee V."/>
            <person name="Wang Y."/>
            <person name="Carvalho R."/>
            <person name="Voegtly L."/>
            <person name="Shi R."/>
            <person name="Duckworth R."/>
            <person name="Johnson A."/>
            <person name="Loviza R."/>
            <person name="Walstead R."/>
            <person name="Shah Z."/>
            <person name="Kiflezghi M."/>
            <person name="Wade K."/>
            <person name="Ball S.L."/>
            <person name="Bradley K.W."/>
            <person name="Asai D.J."/>
            <person name="Bowman C.A."/>
            <person name="Russell D.A."/>
            <person name="Pope W.H."/>
            <person name="Jacobs-Sera D."/>
            <person name="Hendrix R.W."/>
            <person name="Hatfull G.F."/>
        </authorList>
    </citation>
    <scope>NUCLEOTIDE SEQUENCE [LARGE SCALE GENOMIC DNA]</scope>
    <source>
        <strain evidence="1 2">DSM 27648</strain>
    </source>
</reference>
<dbReference type="STRING" id="1391654.AKJ09_08577"/>
<keyword evidence="2" id="KW-1185">Reference proteome</keyword>
<organism evidence="1 2">
    <name type="scientific">Labilithrix luteola</name>
    <dbReference type="NCBI Taxonomy" id="1391654"/>
    <lineage>
        <taxon>Bacteria</taxon>
        <taxon>Pseudomonadati</taxon>
        <taxon>Myxococcota</taxon>
        <taxon>Polyangia</taxon>
        <taxon>Polyangiales</taxon>
        <taxon>Labilitrichaceae</taxon>
        <taxon>Labilithrix</taxon>
    </lineage>
</organism>
<sequence>MSLDEHKLTPRGGARYGRFARQAASKIARFFVKDAAPSA</sequence>
<proteinExistence type="predicted"/>
<name>A0A0K1Q859_9BACT</name>
<accession>A0A0K1Q859</accession>
<evidence type="ECO:0000313" key="1">
    <source>
        <dbReference type="EMBL" id="AKV01914.1"/>
    </source>
</evidence>
<dbReference type="Proteomes" id="UP000064967">
    <property type="component" value="Chromosome"/>
</dbReference>
<dbReference type="EMBL" id="CP012333">
    <property type="protein sequence ID" value="AKV01914.1"/>
    <property type="molecule type" value="Genomic_DNA"/>
</dbReference>
<gene>
    <name evidence="1" type="ORF">AKJ09_08577</name>
</gene>
<evidence type="ECO:0000313" key="2">
    <source>
        <dbReference type="Proteomes" id="UP000064967"/>
    </source>
</evidence>
<dbReference type="KEGG" id="llu:AKJ09_08577"/>